<dbReference type="Pfam" id="PF00014">
    <property type="entry name" value="Kunitz_BPTI"/>
    <property type="match status" value="1"/>
</dbReference>
<evidence type="ECO:0008006" key="11">
    <source>
        <dbReference type="Google" id="ProtNLM"/>
    </source>
</evidence>
<dbReference type="Pfam" id="PF00095">
    <property type="entry name" value="WAP"/>
    <property type="match status" value="1"/>
</dbReference>
<evidence type="ECO:0000259" key="8">
    <source>
        <dbReference type="PROSITE" id="PS51390"/>
    </source>
</evidence>
<dbReference type="GO" id="GO:0004867">
    <property type="term" value="F:serine-type endopeptidase inhibitor activity"/>
    <property type="evidence" value="ECO:0007669"/>
    <property type="project" value="InterPro"/>
</dbReference>
<dbReference type="PROSITE" id="PS50279">
    <property type="entry name" value="BPTI_KUNITZ_2"/>
    <property type="match status" value="1"/>
</dbReference>
<protein>
    <recommendedName>
        <fullName evidence="11">BPTI/Kunitz inhibitor domain-containing protein</fullName>
    </recommendedName>
</protein>
<reference evidence="9" key="2">
    <citation type="submission" date="2025-09" db="UniProtKB">
        <authorList>
            <consortium name="Ensembl"/>
        </authorList>
    </citation>
    <scope>IDENTIFICATION</scope>
</reference>
<dbReference type="PANTHER" id="PTHR46751:SF1">
    <property type="entry name" value="WAP FOUR-DISULFIDE CORE DOMAIN PROTEIN 6A"/>
    <property type="match status" value="1"/>
</dbReference>
<evidence type="ECO:0000256" key="2">
    <source>
        <dbReference type="ARBA" id="ARBA00022525"/>
    </source>
</evidence>
<dbReference type="InterPro" id="IPR036880">
    <property type="entry name" value="Kunitz_BPTI_sf"/>
</dbReference>
<sequence>MVLDCLQFEQARRALGWGSELKTFMLSNQITSTLFPFVTEFCHLPSDPGPCKGNIYAFYYSPSSNSCQEFIYGGCQGNANRFKTNDECHYNCVEKPGVCPQDPQQQQQQQQQLPCLEKCQHDWNCPEEQKCCRYGCLSECKDIVYMIHGRSHTLSPVHFALTKGEVVWVLLGLDVVWAHAGFSGVFQALLRSIKGRTGAQKESATMLKQNLVW</sequence>
<keyword evidence="4" id="KW-0044">Antibiotic</keyword>
<organism evidence="9 10">
    <name type="scientific">Laticauda laticaudata</name>
    <name type="common">Blue-ringed sea krait</name>
    <name type="synonym">Blue-lipped sea krait</name>
    <dbReference type="NCBI Taxonomy" id="8630"/>
    <lineage>
        <taxon>Eukaryota</taxon>
        <taxon>Metazoa</taxon>
        <taxon>Chordata</taxon>
        <taxon>Craniata</taxon>
        <taxon>Vertebrata</taxon>
        <taxon>Euteleostomi</taxon>
        <taxon>Lepidosauria</taxon>
        <taxon>Squamata</taxon>
        <taxon>Bifurcata</taxon>
        <taxon>Unidentata</taxon>
        <taxon>Episquamata</taxon>
        <taxon>Toxicofera</taxon>
        <taxon>Serpentes</taxon>
        <taxon>Colubroidea</taxon>
        <taxon>Elapidae</taxon>
        <taxon>Laticaudinae</taxon>
        <taxon>Laticauda</taxon>
    </lineage>
</organism>
<comment type="subcellular location">
    <subcellularLocation>
        <location evidence="1">Secreted</location>
    </subcellularLocation>
</comment>
<evidence type="ECO:0000256" key="3">
    <source>
        <dbReference type="ARBA" id="ARBA00022529"/>
    </source>
</evidence>
<dbReference type="InterPro" id="IPR002223">
    <property type="entry name" value="Kunitz_BPTI"/>
</dbReference>
<dbReference type="Ensembl" id="ENSLLTT00000020326.1">
    <property type="protein sequence ID" value="ENSLLTP00000019603.1"/>
    <property type="gene ID" value="ENSLLTG00000014733.1"/>
</dbReference>
<dbReference type="PROSITE" id="PS00280">
    <property type="entry name" value="BPTI_KUNITZ_1"/>
    <property type="match status" value="1"/>
</dbReference>
<dbReference type="CDD" id="cd22608">
    <property type="entry name" value="Kunitz_PPTI-like"/>
    <property type="match status" value="1"/>
</dbReference>
<evidence type="ECO:0000256" key="1">
    <source>
        <dbReference type="ARBA" id="ARBA00004613"/>
    </source>
</evidence>
<evidence type="ECO:0000256" key="5">
    <source>
        <dbReference type="ARBA" id="ARBA00023157"/>
    </source>
</evidence>
<accession>A0A8C5SMD6</accession>
<dbReference type="GO" id="GO:0042742">
    <property type="term" value="P:defense response to bacterium"/>
    <property type="evidence" value="ECO:0007669"/>
    <property type="project" value="UniProtKB-KW"/>
</dbReference>
<dbReference type="AlphaFoldDB" id="A0A8C5SMD6"/>
<dbReference type="Gene3D" id="4.10.410.10">
    <property type="entry name" value="Pancreatic trypsin inhibitor Kunitz domain"/>
    <property type="match status" value="1"/>
</dbReference>
<dbReference type="InterPro" id="IPR036645">
    <property type="entry name" value="Elafin-like_sf"/>
</dbReference>
<proteinExistence type="inferred from homology"/>
<dbReference type="GeneTree" id="ENSGT00940000164331"/>
<dbReference type="Gene3D" id="4.10.75.10">
    <property type="entry name" value="Elafin-like"/>
    <property type="match status" value="1"/>
</dbReference>
<keyword evidence="5" id="KW-1015">Disulfide bond</keyword>
<feature type="domain" description="BPTI/Kunitz inhibitor" evidence="7">
    <location>
        <begin position="42"/>
        <end position="92"/>
    </location>
</feature>
<evidence type="ECO:0000259" key="7">
    <source>
        <dbReference type="PROSITE" id="PS50279"/>
    </source>
</evidence>
<dbReference type="Proteomes" id="UP000694406">
    <property type="component" value="Unplaced"/>
</dbReference>
<dbReference type="SMART" id="SM00217">
    <property type="entry name" value="WAP"/>
    <property type="match status" value="1"/>
</dbReference>
<dbReference type="PANTHER" id="PTHR46751">
    <property type="entry name" value="EPPIN"/>
    <property type="match status" value="1"/>
</dbReference>
<dbReference type="InterPro" id="IPR051388">
    <property type="entry name" value="Serpin_venom_toxin"/>
</dbReference>
<keyword evidence="3" id="KW-0929">Antimicrobial</keyword>
<reference evidence="9" key="1">
    <citation type="submission" date="2025-08" db="UniProtKB">
        <authorList>
            <consortium name="Ensembl"/>
        </authorList>
    </citation>
    <scope>IDENTIFICATION</scope>
</reference>
<evidence type="ECO:0000313" key="10">
    <source>
        <dbReference type="Proteomes" id="UP000694406"/>
    </source>
</evidence>
<comment type="similarity">
    <text evidence="6">Belongs to the venom waprin family.</text>
</comment>
<dbReference type="PRINTS" id="PR00759">
    <property type="entry name" value="BASICPTASE"/>
</dbReference>
<evidence type="ECO:0000313" key="9">
    <source>
        <dbReference type="Ensembl" id="ENSLLTP00000019603.1"/>
    </source>
</evidence>
<evidence type="ECO:0000256" key="4">
    <source>
        <dbReference type="ARBA" id="ARBA00023022"/>
    </source>
</evidence>
<dbReference type="SUPFAM" id="SSF57362">
    <property type="entry name" value="BPTI-like"/>
    <property type="match status" value="1"/>
</dbReference>
<dbReference type="InterPro" id="IPR008197">
    <property type="entry name" value="WAP_dom"/>
</dbReference>
<dbReference type="SUPFAM" id="SSF57256">
    <property type="entry name" value="Elafin-like"/>
    <property type="match status" value="1"/>
</dbReference>
<dbReference type="SMART" id="SM00131">
    <property type="entry name" value="KU"/>
    <property type="match status" value="1"/>
</dbReference>
<keyword evidence="2" id="KW-0964">Secreted</keyword>
<dbReference type="InterPro" id="IPR020901">
    <property type="entry name" value="Prtase_inh_Kunz-CS"/>
</dbReference>
<feature type="domain" description="WAP" evidence="8">
    <location>
        <begin position="92"/>
        <end position="144"/>
    </location>
</feature>
<keyword evidence="10" id="KW-1185">Reference proteome</keyword>
<name>A0A8C5SMD6_LATLA</name>
<dbReference type="PROSITE" id="PS51390">
    <property type="entry name" value="WAP"/>
    <property type="match status" value="1"/>
</dbReference>
<dbReference type="FunFam" id="4.10.410.10:FF:000004">
    <property type="entry name" value="Tissue factor pathway inhibitor"/>
    <property type="match status" value="1"/>
</dbReference>
<dbReference type="GO" id="GO:0005576">
    <property type="term" value="C:extracellular region"/>
    <property type="evidence" value="ECO:0007669"/>
    <property type="project" value="UniProtKB-SubCell"/>
</dbReference>
<evidence type="ECO:0000256" key="6">
    <source>
        <dbReference type="ARBA" id="ARBA00035122"/>
    </source>
</evidence>